<protein>
    <recommendedName>
        <fullName evidence="4">Stereocilin</fullName>
    </recommendedName>
</protein>
<proteinExistence type="predicted"/>
<sequence>MSTNPIPVPPVEPLPDLTDPDVEPTPAPEPKPDENPDEQIPHFPED</sequence>
<dbReference type="Proteomes" id="UP001500280">
    <property type="component" value="Unassembled WGS sequence"/>
</dbReference>
<feature type="region of interest" description="Disordered" evidence="1">
    <location>
        <begin position="1"/>
        <end position="46"/>
    </location>
</feature>
<evidence type="ECO:0000256" key="1">
    <source>
        <dbReference type="SAM" id="MobiDB-lite"/>
    </source>
</evidence>
<reference evidence="2 3" key="1">
    <citation type="journal article" date="2019" name="Int. J. Syst. Evol. Microbiol.">
        <title>The Global Catalogue of Microorganisms (GCM) 10K type strain sequencing project: providing services to taxonomists for standard genome sequencing and annotation.</title>
        <authorList>
            <consortium name="The Broad Institute Genomics Platform"/>
            <consortium name="The Broad Institute Genome Sequencing Center for Infectious Disease"/>
            <person name="Wu L."/>
            <person name="Ma J."/>
        </authorList>
    </citation>
    <scope>NUCLEOTIDE SEQUENCE [LARGE SCALE GENOMIC DNA]</scope>
    <source>
        <strain evidence="2 3">JCM 14307</strain>
    </source>
</reference>
<dbReference type="EMBL" id="BAAANF010000033">
    <property type="protein sequence ID" value="GAA1719650.1"/>
    <property type="molecule type" value="Genomic_DNA"/>
</dbReference>
<evidence type="ECO:0000313" key="2">
    <source>
        <dbReference type="EMBL" id="GAA1719650.1"/>
    </source>
</evidence>
<evidence type="ECO:0000313" key="3">
    <source>
        <dbReference type="Proteomes" id="UP001500280"/>
    </source>
</evidence>
<dbReference type="RefSeq" id="WP_344165086.1">
    <property type="nucleotide sequence ID" value="NZ_BAAANF010000033.1"/>
</dbReference>
<evidence type="ECO:0008006" key="4">
    <source>
        <dbReference type="Google" id="ProtNLM"/>
    </source>
</evidence>
<feature type="compositionally biased region" description="Basic and acidic residues" evidence="1">
    <location>
        <begin position="30"/>
        <end position="46"/>
    </location>
</feature>
<name>A0ABN2J7P4_9ACTN</name>
<accession>A0ABN2J7P4</accession>
<organism evidence="2 3">
    <name type="scientific">Kribbella yunnanensis</name>
    <dbReference type="NCBI Taxonomy" id="190194"/>
    <lineage>
        <taxon>Bacteria</taxon>
        <taxon>Bacillati</taxon>
        <taxon>Actinomycetota</taxon>
        <taxon>Actinomycetes</taxon>
        <taxon>Propionibacteriales</taxon>
        <taxon>Kribbellaceae</taxon>
        <taxon>Kribbella</taxon>
    </lineage>
</organism>
<keyword evidence="3" id="KW-1185">Reference proteome</keyword>
<comment type="caution">
    <text evidence="2">The sequence shown here is derived from an EMBL/GenBank/DDBJ whole genome shotgun (WGS) entry which is preliminary data.</text>
</comment>
<gene>
    <name evidence="2" type="ORF">GCM10009745_80770</name>
</gene>
<feature type="compositionally biased region" description="Pro residues" evidence="1">
    <location>
        <begin position="1"/>
        <end position="13"/>
    </location>
</feature>